<gene>
    <name evidence="2" type="ORF">PT974_10647</name>
</gene>
<protein>
    <submittedName>
        <fullName evidence="2">Uncharacterized protein</fullName>
    </submittedName>
</protein>
<dbReference type="Proteomes" id="UP001338125">
    <property type="component" value="Unassembled WGS sequence"/>
</dbReference>
<keyword evidence="3" id="KW-1185">Reference proteome</keyword>
<dbReference type="EMBL" id="JAVFKD010000015">
    <property type="protein sequence ID" value="KAK5989147.1"/>
    <property type="molecule type" value="Genomic_DNA"/>
</dbReference>
<evidence type="ECO:0000313" key="3">
    <source>
        <dbReference type="Proteomes" id="UP001338125"/>
    </source>
</evidence>
<feature type="compositionally biased region" description="Low complexity" evidence="1">
    <location>
        <begin position="58"/>
        <end position="90"/>
    </location>
</feature>
<proteinExistence type="predicted"/>
<feature type="region of interest" description="Disordered" evidence="1">
    <location>
        <begin position="48"/>
        <end position="93"/>
    </location>
</feature>
<evidence type="ECO:0000256" key="1">
    <source>
        <dbReference type="SAM" id="MobiDB-lite"/>
    </source>
</evidence>
<evidence type="ECO:0000313" key="2">
    <source>
        <dbReference type="EMBL" id="KAK5989147.1"/>
    </source>
</evidence>
<sequence length="117" mass="13209">MLSAVIKIVPEGVAGACKDLHVAAERLMNGQEIRNWNQLVDAVHRGLASTTRNVRQDASQNTNQAQNRNQTRNSNQSQNNNQRWSSSRSQELTTQLMRENIGLQRRLRELAEGATTR</sequence>
<reference evidence="2 3" key="1">
    <citation type="submission" date="2024-01" db="EMBL/GenBank/DDBJ databases">
        <title>Complete genome of Cladobotryum mycophilum ATHUM6906.</title>
        <authorList>
            <person name="Christinaki A.C."/>
            <person name="Myridakis A.I."/>
            <person name="Kouvelis V.N."/>
        </authorList>
    </citation>
    <scope>NUCLEOTIDE SEQUENCE [LARGE SCALE GENOMIC DNA]</scope>
    <source>
        <strain evidence="2 3">ATHUM6906</strain>
    </source>
</reference>
<organism evidence="2 3">
    <name type="scientific">Cladobotryum mycophilum</name>
    <dbReference type="NCBI Taxonomy" id="491253"/>
    <lineage>
        <taxon>Eukaryota</taxon>
        <taxon>Fungi</taxon>
        <taxon>Dikarya</taxon>
        <taxon>Ascomycota</taxon>
        <taxon>Pezizomycotina</taxon>
        <taxon>Sordariomycetes</taxon>
        <taxon>Hypocreomycetidae</taxon>
        <taxon>Hypocreales</taxon>
        <taxon>Hypocreaceae</taxon>
        <taxon>Cladobotryum</taxon>
    </lineage>
</organism>
<comment type="caution">
    <text evidence="2">The sequence shown here is derived from an EMBL/GenBank/DDBJ whole genome shotgun (WGS) entry which is preliminary data.</text>
</comment>
<name>A0ABR0SBE1_9HYPO</name>
<feature type="compositionally biased region" description="Polar residues" evidence="1">
    <location>
        <begin position="48"/>
        <end position="57"/>
    </location>
</feature>
<accession>A0ABR0SBE1</accession>